<gene>
    <name evidence="2" type="ORF">B4122_1536</name>
</gene>
<evidence type="ECO:0000256" key="1">
    <source>
        <dbReference type="SAM" id="MobiDB-lite"/>
    </source>
</evidence>
<feature type="region of interest" description="Disordered" evidence="1">
    <location>
        <begin position="1"/>
        <end position="38"/>
    </location>
</feature>
<reference evidence="2 3" key="1">
    <citation type="submission" date="2015-09" db="EMBL/GenBank/DDBJ databases">
        <title>Spore heat resistance.</title>
        <authorList>
            <person name="Boekhorst J."/>
            <person name="Berendsen E.M."/>
            <person name="Wells-Bennik M.H."/>
            <person name="Kuipers O.P."/>
        </authorList>
    </citation>
    <scope>NUCLEOTIDE SEQUENCE [LARGE SCALE GENOMIC DNA]</scope>
    <source>
        <strain evidence="2 3">B4122</strain>
    </source>
</reference>
<sequence>MPALQGSGRLSRQAEWPGSLDDVQLHSRTESEEAAGCK</sequence>
<name>A0AAP1E358_BACIU</name>
<dbReference type="EMBL" id="LJZV01000009">
    <property type="protein sequence ID" value="KZD92629.1"/>
    <property type="molecule type" value="Genomic_DNA"/>
</dbReference>
<comment type="caution">
    <text evidence="2">The sequence shown here is derived from an EMBL/GenBank/DDBJ whole genome shotgun (WGS) entry which is preliminary data.</text>
</comment>
<organism evidence="2 3">
    <name type="scientific">Bacillus subtilis</name>
    <dbReference type="NCBI Taxonomy" id="1423"/>
    <lineage>
        <taxon>Bacteria</taxon>
        <taxon>Bacillati</taxon>
        <taxon>Bacillota</taxon>
        <taxon>Bacilli</taxon>
        <taxon>Bacillales</taxon>
        <taxon>Bacillaceae</taxon>
        <taxon>Bacillus</taxon>
    </lineage>
</organism>
<protein>
    <submittedName>
        <fullName evidence="2">Uncharacterized protein</fullName>
    </submittedName>
</protein>
<evidence type="ECO:0000313" key="2">
    <source>
        <dbReference type="EMBL" id="KZD92629.1"/>
    </source>
</evidence>
<proteinExistence type="predicted"/>
<accession>A0AAP1E358</accession>
<dbReference type="Proteomes" id="UP000076442">
    <property type="component" value="Unassembled WGS sequence"/>
</dbReference>
<dbReference type="AlphaFoldDB" id="A0AAP1E358"/>
<evidence type="ECO:0000313" key="3">
    <source>
        <dbReference type="Proteomes" id="UP000076442"/>
    </source>
</evidence>